<dbReference type="GO" id="GO:0008830">
    <property type="term" value="F:dTDP-4-dehydrorhamnose 3,5-epimerase activity"/>
    <property type="evidence" value="ECO:0007669"/>
    <property type="project" value="UniProtKB-UniRule"/>
</dbReference>
<comment type="subunit">
    <text evidence="7">Homodimer.</text>
</comment>
<dbReference type="PANTHER" id="PTHR21047:SF2">
    <property type="entry name" value="THYMIDINE DIPHOSPHO-4-KETO-RHAMNOSE 3,5-EPIMERASE"/>
    <property type="match status" value="1"/>
</dbReference>
<dbReference type="InterPro" id="IPR011051">
    <property type="entry name" value="RmlC_Cupin_sf"/>
</dbReference>
<comment type="function">
    <text evidence="2 7">Catalyzes the epimerization of the C3' and C5'positions of dTDP-6-deoxy-D-xylo-4-hexulose, forming dTDP-6-deoxy-L-lyxo-4-hexulose.</text>
</comment>
<feature type="active site" description="Proton acceptor" evidence="5">
    <location>
        <position position="62"/>
    </location>
</feature>
<evidence type="ECO:0000313" key="8">
    <source>
        <dbReference type="EMBL" id="QBA65394.1"/>
    </source>
</evidence>
<evidence type="ECO:0000256" key="4">
    <source>
        <dbReference type="ARBA" id="ARBA00019595"/>
    </source>
</evidence>
<evidence type="ECO:0000256" key="7">
    <source>
        <dbReference type="RuleBase" id="RU364069"/>
    </source>
</evidence>
<dbReference type="CDD" id="cd00438">
    <property type="entry name" value="cupin_RmlC"/>
    <property type="match status" value="1"/>
</dbReference>
<feature type="site" description="Participates in a stacking interaction with the thymidine ring of dTDP-4-oxo-6-deoxyglucose" evidence="6">
    <location>
        <position position="138"/>
    </location>
</feature>
<dbReference type="NCBIfam" id="TIGR01221">
    <property type="entry name" value="rmlC"/>
    <property type="match status" value="1"/>
</dbReference>
<reference evidence="8 9" key="1">
    <citation type="submission" date="2019-01" db="EMBL/GenBank/DDBJ databases">
        <title>Muriicola soli sp. nov., isolated from soil.</title>
        <authorList>
            <person name="Kang H.J."/>
            <person name="Kim S.B."/>
        </authorList>
    </citation>
    <scope>NUCLEOTIDE SEQUENCE [LARGE SCALE GENOMIC DNA]</scope>
    <source>
        <strain evidence="8 9">MMS17-SY002</strain>
    </source>
</reference>
<sequence>MKLIPTSLEDCFIVEPVVYKDNRGEFFESYNKRILEKALGTSLSFVQDNHSVSHKGVLRGLHFQIGSKAQAKLVRVLKGEVLDVVVDLRKKSPTFKQVFKTVLSDKKNQMLFIPAGMAHGFLSLSDDTVFLYKCDEYYDREAESGIIFNDPDLNLNWGLPSSEIILSEKDRKLPRLKDLKL</sequence>
<dbReference type="Proteomes" id="UP000290889">
    <property type="component" value="Chromosome"/>
</dbReference>
<dbReference type="InterPro" id="IPR014710">
    <property type="entry name" value="RmlC-like_jellyroll"/>
</dbReference>
<dbReference type="OrthoDB" id="9800680at2"/>
<proteinExistence type="inferred from homology"/>
<protein>
    <recommendedName>
        <fullName evidence="4 7">dTDP-4-dehydrorhamnose 3,5-epimerase</fullName>
        <ecNumber evidence="3 7">5.1.3.13</ecNumber>
    </recommendedName>
    <alternativeName>
        <fullName evidence="7">Thymidine diphospho-4-keto-rhamnose 3,5-epimerase</fullName>
    </alternativeName>
</protein>
<dbReference type="GO" id="GO:0019305">
    <property type="term" value="P:dTDP-rhamnose biosynthetic process"/>
    <property type="evidence" value="ECO:0007669"/>
    <property type="project" value="UniProtKB-UniRule"/>
</dbReference>
<dbReference type="Gene3D" id="2.60.120.10">
    <property type="entry name" value="Jelly Rolls"/>
    <property type="match status" value="1"/>
</dbReference>
<feature type="active site" description="Proton donor" evidence="5">
    <location>
        <position position="132"/>
    </location>
</feature>
<dbReference type="AlphaFoldDB" id="A0A411ECU4"/>
<dbReference type="PANTHER" id="PTHR21047">
    <property type="entry name" value="DTDP-6-DEOXY-D-GLUCOSE-3,5 EPIMERASE"/>
    <property type="match status" value="1"/>
</dbReference>
<dbReference type="EMBL" id="CP035544">
    <property type="protein sequence ID" value="QBA65394.1"/>
    <property type="molecule type" value="Genomic_DNA"/>
</dbReference>
<dbReference type="UniPathway" id="UPA00124"/>
<evidence type="ECO:0000313" key="9">
    <source>
        <dbReference type="Proteomes" id="UP000290889"/>
    </source>
</evidence>
<comment type="similarity">
    <text evidence="7">Belongs to the dTDP-4-dehydrorhamnose 3,5-epimerase family.</text>
</comment>
<evidence type="ECO:0000256" key="3">
    <source>
        <dbReference type="ARBA" id="ARBA00012098"/>
    </source>
</evidence>
<dbReference type="Pfam" id="PF00908">
    <property type="entry name" value="dTDP_sugar_isom"/>
    <property type="match status" value="1"/>
</dbReference>
<evidence type="ECO:0000256" key="5">
    <source>
        <dbReference type="PIRSR" id="PIRSR600888-1"/>
    </source>
</evidence>
<dbReference type="GO" id="GO:0000271">
    <property type="term" value="P:polysaccharide biosynthetic process"/>
    <property type="evidence" value="ECO:0007669"/>
    <property type="project" value="TreeGrafter"/>
</dbReference>
<accession>A0A411ECU4</accession>
<name>A0A411ECU4_9FLAO</name>
<dbReference type="InterPro" id="IPR000888">
    <property type="entry name" value="RmlC-like"/>
</dbReference>
<organism evidence="8 9">
    <name type="scientific">Muriicola soli</name>
    <dbReference type="NCBI Taxonomy" id="2507538"/>
    <lineage>
        <taxon>Bacteria</taxon>
        <taxon>Pseudomonadati</taxon>
        <taxon>Bacteroidota</taxon>
        <taxon>Flavobacteriia</taxon>
        <taxon>Flavobacteriales</taxon>
        <taxon>Flavobacteriaceae</taxon>
        <taxon>Muriicola</taxon>
    </lineage>
</organism>
<dbReference type="GO" id="GO:0005829">
    <property type="term" value="C:cytosol"/>
    <property type="evidence" value="ECO:0007669"/>
    <property type="project" value="TreeGrafter"/>
</dbReference>
<comment type="pathway">
    <text evidence="7">Carbohydrate biosynthesis; dTDP-L-rhamnose biosynthesis.</text>
</comment>
<evidence type="ECO:0000256" key="2">
    <source>
        <dbReference type="ARBA" id="ARBA00001997"/>
    </source>
</evidence>
<comment type="catalytic activity">
    <reaction evidence="1 7">
        <text>dTDP-4-dehydro-6-deoxy-alpha-D-glucose = dTDP-4-dehydro-beta-L-rhamnose</text>
        <dbReference type="Rhea" id="RHEA:16969"/>
        <dbReference type="ChEBI" id="CHEBI:57649"/>
        <dbReference type="ChEBI" id="CHEBI:62830"/>
        <dbReference type="EC" id="5.1.3.13"/>
    </reaction>
</comment>
<gene>
    <name evidence="8" type="primary">rfbC</name>
    <name evidence="8" type="ORF">EQY75_13145</name>
</gene>
<evidence type="ECO:0000256" key="6">
    <source>
        <dbReference type="PIRSR" id="PIRSR600888-3"/>
    </source>
</evidence>
<dbReference type="EC" id="5.1.3.13" evidence="3 7"/>
<dbReference type="SUPFAM" id="SSF51182">
    <property type="entry name" value="RmlC-like cupins"/>
    <property type="match status" value="1"/>
</dbReference>
<dbReference type="RefSeq" id="WP_129606583.1">
    <property type="nucleotide sequence ID" value="NZ_CP035544.1"/>
</dbReference>
<keyword evidence="7 8" id="KW-0413">Isomerase</keyword>
<evidence type="ECO:0000256" key="1">
    <source>
        <dbReference type="ARBA" id="ARBA00001298"/>
    </source>
</evidence>
<keyword evidence="9" id="KW-1185">Reference proteome</keyword>
<dbReference type="KEGG" id="mur:EQY75_13145"/>